<proteinExistence type="predicted"/>
<dbReference type="RefSeq" id="WP_012350959.1">
    <property type="nucleotide sequence ID" value="NC_010525.1"/>
</dbReference>
<dbReference type="HOGENOM" id="CLU_686281_0_0_2"/>
<organism evidence="2 3">
    <name type="scientific">Pyrobaculum neutrophilum (strain DSM 2338 / JCM 9278 / NBRC 100436 / V24Sta)</name>
    <name type="common">Thermoproteus neutrophilus</name>
    <dbReference type="NCBI Taxonomy" id="444157"/>
    <lineage>
        <taxon>Archaea</taxon>
        <taxon>Thermoproteota</taxon>
        <taxon>Thermoprotei</taxon>
        <taxon>Thermoproteales</taxon>
        <taxon>Thermoproteaceae</taxon>
        <taxon>Pyrobaculum</taxon>
    </lineage>
</organism>
<reference evidence="2" key="1">
    <citation type="submission" date="2008-03" db="EMBL/GenBank/DDBJ databases">
        <title>Complete sequence of Thermoproteus neutrophilus V24Sta.</title>
        <authorList>
            <consortium name="US DOE Joint Genome Institute"/>
            <person name="Copeland A."/>
            <person name="Lucas S."/>
            <person name="Lapidus A."/>
            <person name="Glavina del Rio T."/>
            <person name="Dalin E."/>
            <person name="Tice H."/>
            <person name="Bruce D."/>
            <person name="Goodwin L."/>
            <person name="Pitluck S."/>
            <person name="Sims D."/>
            <person name="Brettin T."/>
            <person name="Detter J.C."/>
            <person name="Han C."/>
            <person name="Kuske C.R."/>
            <person name="Schmutz J."/>
            <person name="Larimer F."/>
            <person name="Land M."/>
            <person name="Hauser L."/>
            <person name="Kyrpides N."/>
            <person name="Mikhailova N."/>
            <person name="Biddle J.F."/>
            <person name="Zhang Z."/>
            <person name="Fitz-Gibbon S.T."/>
            <person name="Lowe T.M."/>
            <person name="Saltikov C."/>
            <person name="House C.H."/>
            <person name="Richardson P."/>
        </authorList>
    </citation>
    <scope>NUCLEOTIDE SEQUENCE [LARGE SCALE GENOMIC DNA]</scope>
    <source>
        <strain evidence="2">V24Sta</strain>
    </source>
</reference>
<evidence type="ECO:0000313" key="3">
    <source>
        <dbReference type="Proteomes" id="UP000001694"/>
    </source>
</evidence>
<evidence type="ECO:0000313" key="2">
    <source>
        <dbReference type="EMBL" id="ACB40540.1"/>
    </source>
</evidence>
<dbReference type="STRING" id="444157.Tneu_1617"/>
<keyword evidence="3" id="KW-1185">Reference proteome</keyword>
<evidence type="ECO:0000256" key="1">
    <source>
        <dbReference type="SAM" id="Phobius"/>
    </source>
</evidence>
<dbReference type="OrthoDB" id="29252at2157"/>
<keyword evidence="1" id="KW-1133">Transmembrane helix</keyword>
<dbReference type="eggNOG" id="arCOG05672">
    <property type="taxonomic scope" value="Archaea"/>
</dbReference>
<gene>
    <name evidence="2" type="ordered locus">Tneu_1617</name>
</gene>
<dbReference type="GeneID" id="6165830"/>
<dbReference type="KEGG" id="tne:Tneu_1617"/>
<dbReference type="EMBL" id="CP001014">
    <property type="protein sequence ID" value="ACB40540.1"/>
    <property type="molecule type" value="Genomic_DNA"/>
</dbReference>
<feature type="transmembrane region" description="Helical" evidence="1">
    <location>
        <begin position="67"/>
        <end position="86"/>
    </location>
</feature>
<keyword evidence="1" id="KW-0812">Transmembrane</keyword>
<dbReference type="AlphaFoldDB" id="B1Y9Z0"/>
<keyword evidence="1" id="KW-0472">Membrane</keyword>
<feature type="transmembrane region" description="Helical" evidence="1">
    <location>
        <begin position="98"/>
        <end position="125"/>
    </location>
</feature>
<dbReference type="Proteomes" id="UP000001694">
    <property type="component" value="Chromosome"/>
</dbReference>
<sequence length="403" mass="42678">MRRAALFVALAALLLISPPLAVLAAVLYAARYYIYAYSALWRQLVKCELYTPALSALGAAGALLSPYSGAAKALLLAMGAVAVYLAPTMPRLSRAVSVLTLGMAVETPAKPLVLVLAVAVAYLAYRRSACGFICQRTAAAPDGDVYYDARLGLVCLFAKGGRDLHSFFVKLGGSYIRCFYSICRKVNEEAFRRGVGTLDRYLPEPAAADFKGLIHFVGPPEVALKLVERYFGAGVAYGAVDAPPARLASLSSASPEVAVAVLETALGLTPEQTALVKDLLSRRSREEAAAWSLRYPWLRPILELWNGGAEPRGVAKSALPGRLGLADALLYAKAKNVPLVTDSGEAAQMAAGLGITVFLIADRPRGNFVVVGPTSLEVGGRRAEVAAGRFLAQLGGELYADDL</sequence>
<accession>B1Y9Z0</accession>
<name>B1Y9Z0_PYRNV</name>
<protein>
    <submittedName>
        <fullName evidence="2">Uncharacterized protein</fullName>
    </submittedName>
</protein>